<name>A0ABX1TKP4_9GAMM</name>
<keyword evidence="7" id="KW-0143">Chaperone</keyword>
<dbReference type="InterPro" id="IPR027304">
    <property type="entry name" value="Trigger_fact/SurA_dom_sf"/>
</dbReference>
<feature type="domain" description="PpiC" evidence="13">
    <location>
        <begin position="266"/>
        <end position="371"/>
    </location>
</feature>
<dbReference type="Proteomes" id="UP000760480">
    <property type="component" value="Unassembled WGS sequence"/>
</dbReference>
<dbReference type="Pfam" id="PF13624">
    <property type="entry name" value="SurA_N_3"/>
    <property type="match status" value="1"/>
</dbReference>
<evidence type="ECO:0000256" key="2">
    <source>
        <dbReference type="ARBA" id="ARBA00022475"/>
    </source>
</evidence>
<dbReference type="InterPro" id="IPR046357">
    <property type="entry name" value="PPIase_dom_sf"/>
</dbReference>
<reference evidence="14 15" key="1">
    <citation type="submission" date="2019-03" db="EMBL/GenBank/DDBJ databases">
        <title>Metabolic reconstructions from genomes of highly enriched 'Candidatus Accumulibacter' and 'Candidatus Competibacter' bioreactor populations.</title>
        <authorList>
            <person name="Annavajhala M.K."/>
            <person name="Welles L."/>
            <person name="Abbas B."/>
            <person name="Sorokin D."/>
            <person name="Park H."/>
            <person name="Van Loosdrecht M."/>
            <person name="Chandran K."/>
        </authorList>
    </citation>
    <scope>NUCLEOTIDE SEQUENCE [LARGE SCALE GENOMIC DNA]</scope>
    <source>
        <strain evidence="14 15">SBR_G</strain>
    </source>
</reference>
<dbReference type="Gene3D" id="3.10.50.40">
    <property type="match status" value="1"/>
</dbReference>
<dbReference type="InterPro" id="IPR052029">
    <property type="entry name" value="PpiD_chaperone"/>
</dbReference>
<evidence type="ECO:0000256" key="8">
    <source>
        <dbReference type="ARBA" id="ARBA00038408"/>
    </source>
</evidence>
<evidence type="ECO:0000256" key="5">
    <source>
        <dbReference type="ARBA" id="ARBA00022989"/>
    </source>
</evidence>
<keyword evidence="3" id="KW-0997">Cell inner membrane</keyword>
<evidence type="ECO:0000313" key="14">
    <source>
        <dbReference type="EMBL" id="NMQ19209.1"/>
    </source>
</evidence>
<evidence type="ECO:0000256" key="3">
    <source>
        <dbReference type="ARBA" id="ARBA00022519"/>
    </source>
</evidence>
<keyword evidence="6 12" id="KW-0472">Membrane</keyword>
<comment type="similarity">
    <text evidence="8">Belongs to the PpiD chaperone family.</text>
</comment>
<keyword evidence="5 12" id="KW-1133">Transmembrane helix</keyword>
<dbReference type="PANTHER" id="PTHR47529">
    <property type="entry name" value="PEPTIDYL-PROLYL CIS-TRANS ISOMERASE D"/>
    <property type="match status" value="1"/>
</dbReference>
<accession>A0ABX1TKP4</accession>
<keyword evidence="15" id="KW-1185">Reference proteome</keyword>
<evidence type="ECO:0000259" key="13">
    <source>
        <dbReference type="PROSITE" id="PS50198"/>
    </source>
</evidence>
<dbReference type="SUPFAM" id="SSF54534">
    <property type="entry name" value="FKBP-like"/>
    <property type="match status" value="1"/>
</dbReference>
<evidence type="ECO:0000256" key="9">
    <source>
        <dbReference type="ARBA" id="ARBA00040743"/>
    </source>
</evidence>
<dbReference type="InterPro" id="IPR000297">
    <property type="entry name" value="PPIase_PpiC"/>
</dbReference>
<keyword evidence="11" id="KW-0413">Isomerase</keyword>
<dbReference type="SUPFAM" id="SSF109998">
    <property type="entry name" value="Triger factor/SurA peptide-binding domain-like"/>
    <property type="match status" value="1"/>
</dbReference>
<comment type="subcellular location">
    <subcellularLocation>
        <location evidence="1">Cell inner membrane</location>
        <topology evidence="1">Single-pass type II membrane protein</topology>
        <orientation evidence="1">Periplasmic side</orientation>
    </subcellularLocation>
</comment>
<protein>
    <recommendedName>
        <fullName evidence="9">Periplasmic chaperone PpiD</fullName>
    </recommendedName>
    <alternativeName>
        <fullName evidence="10">Periplasmic folding chaperone</fullName>
    </alternativeName>
</protein>
<organism evidence="14 15">
    <name type="scientific">Candidatus Competibacter phosphatis</name>
    <dbReference type="NCBI Taxonomy" id="221280"/>
    <lineage>
        <taxon>Bacteria</taxon>
        <taxon>Pseudomonadati</taxon>
        <taxon>Pseudomonadota</taxon>
        <taxon>Gammaproteobacteria</taxon>
        <taxon>Candidatus Competibacteraceae</taxon>
        <taxon>Candidatus Competibacter</taxon>
    </lineage>
</organism>
<dbReference type="PANTHER" id="PTHR47529:SF1">
    <property type="entry name" value="PERIPLASMIC CHAPERONE PPID"/>
    <property type="match status" value="1"/>
</dbReference>
<keyword evidence="2" id="KW-1003">Cell membrane</keyword>
<evidence type="ECO:0000313" key="15">
    <source>
        <dbReference type="Proteomes" id="UP000760480"/>
    </source>
</evidence>
<dbReference type="Gene3D" id="1.10.4030.10">
    <property type="entry name" value="Porin chaperone SurA, peptide-binding domain"/>
    <property type="match status" value="1"/>
</dbReference>
<comment type="caution">
    <text evidence="14">The sequence shown here is derived from an EMBL/GenBank/DDBJ whole genome shotgun (WGS) entry which is preliminary data.</text>
</comment>
<feature type="transmembrane region" description="Helical" evidence="12">
    <location>
        <begin position="12"/>
        <end position="31"/>
    </location>
</feature>
<evidence type="ECO:0000256" key="4">
    <source>
        <dbReference type="ARBA" id="ARBA00022692"/>
    </source>
</evidence>
<dbReference type="EMBL" id="SPMZ01000022">
    <property type="protein sequence ID" value="NMQ19209.1"/>
    <property type="molecule type" value="Genomic_DNA"/>
</dbReference>
<keyword evidence="4 12" id="KW-0812">Transmembrane</keyword>
<evidence type="ECO:0000256" key="6">
    <source>
        <dbReference type="ARBA" id="ARBA00023136"/>
    </source>
</evidence>
<keyword evidence="11" id="KW-0697">Rotamase</keyword>
<dbReference type="RefSeq" id="WP_169248467.1">
    <property type="nucleotide sequence ID" value="NZ_SPMZ01000022.1"/>
</dbReference>
<dbReference type="Pfam" id="PF13145">
    <property type="entry name" value="Rotamase_2"/>
    <property type="match status" value="1"/>
</dbReference>
<proteinExistence type="inferred from homology"/>
<sequence length="640" mass="70395">MLLQKIRDHAQGWFAYTIIGLLTVPFALWGINQYFEAGGPADAAVVGGSKISLQEFQRTYQQQRQRMQAMLGGNADPALLEGARIKQQVLRQLIDERVLNQLAHDQGLRIGDQQLHDALVALPVFEQNGGFNNDLYERLLRNQGYTPAAFEEGMRQSLATAQLRDGVVASALVTPAELTQVIALLKQQRDLQYTTLSLEKYLAGASVDDAAIQDYFEKNKDRFVNPEQVQLQFIELKLAQIAEGIKISEEELRTSYQEQIAKYGRPEERAASHVLVKLPPNAGEAEVEQARTKVQQIADSIHSSAKSFDQVLQDAQADQSGTLEGANLGVITQGMFASPAFENALYAMKKPGEVSDPVRMPSGFHIIRLDSVTPAQVKSFEEVREEVAKELRHQQAENRFYEISQTLANLSYEHPDSLEPAAKALDVPVRESGWFSRQGGEGIAANSKVVDSAFGEDVLKRGLNSEPIELEPGHVVVVRVKEHKDTTPRSLEESREDITKLLRQQQAREALAKSVEMLKARAAKGEHLQTLAAEFGGEYKNAGLVGRDAASVDSTILAAAFRLPQPQADQVALGSTVLASGDQAVFEVVRVVPGQPDALAEGERKTLVQQLGQQTGSGQFEQLLGSLRAKTKIVVYSDRL</sequence>
<evidence type="ECO:0000256" key="11">
    <source>
        <dbReference type="PROSITE-ProRule" id="PRU00278"/>
    </source>
</evidence>
<evidence type="ECO:0000256" key="1">
    <source>
        <dbReference type="ARBA" id="ARBA00004382"/>
    </source>
</evidence>
<evidence type="ECO:0000256" key="12">
    <source>
        <dbReference type="SAM" id="Phobius"/>
    </source>
</evidence>
<evidence type="ECO:0000256" key="10">
    <source>
        <dbReference type="ARBA" id="ARBA00042775"/>
    </source>
</evidence>
<dbReference type="PROSITE" id="PS50198">
    <property type="entry name" value="PPIC_PPIASE_2"/>
    <property type="match status" value="1"/>
</dbReference>
<evidence type="ECO:0000256" key="7">
    <source>
        <dbReference type="ARBA" id="ARBA00023186"/>
    </source>
</evidence>
<gene>
    <name evidence="14" type="ORF">E4P82_08350</name>
</gene>